<accession>A0ABW1K9W0</accession>
<proteinExistence type="predicted"/>
<dbReference type="Proteomes" id="UP001596203">
    <property type="component" value="Unassembled WGS sequence"/>
</dbReference>
<evidence type="ECO:0000313" key="3">
    <source>
        <dbReference type="Proteomes" id="UP001596203"/>
    </source>
</evidence>
<dbReference type="EMBL" id="JBHSPR010000013">
    <property type="protein sequence ID" value="MFC6018275.1"/>
    <property type="molecule type" value="Genomic_DNA"/>
</dbReference>
<gene>
    <name evidence="2" type="ORF">ACFP2T_18950</name>
</gene>
<evidence type="ECO:0000313" key="2">
    <source>
        <dbReference type="EMBL" id="MFC6018275.1"/>
    </source>
</evidence>
<sequence>MGEDRGHTERLTDEEFASVRRVRFGRLPARVVPADLVETAETDPPHDEVEPPMVRREWG</sequence>
<feature type="compositionally biased region" description="Basic and acidic residues" evidence="1">
    <location>
        <begin position="43"/>
        <end position="59"/>
    </location>
</feature>
<keyword evidence="3" id="KW-1185">Reference proteome</keyword>
<name>A0ABW1K9W0_9ACTN</name>
<evidence type="ECO:0000256" key="1">
    <source>
        <dbReference type="SAM" id="MobiDB-lite"/>
    </source>
</evidence>
<dbReference type="RefSeq" id="WP_377423528.1">
    <property type="nucleotide sequence ID" value="NZ_JBHSPR010000013.1"/>
</dbReference>
<feature type="region of interest" description="Disordered" evidence="1">
    <location>
        <begin position="35"/>
        <end position="59"/>
    </location>
</feature>
<comment type="caution">
    <text evidence="2">The sequence shown here is derived from an EMBL/GenBank/DDBJ whole genome shotgun (WGS) entry which is preliminary data.</text>
</comment>
<reference evidence="3" key="1">
    <citation type="journal article" date="2019" name="Int. J. Syst. Evol. Microbiol.">
        <title>The Global Catalogue of Microorganisms (GCM) 10K type strain sequencing project: providing services to taxonomists for standard genome sequencing and annotation.</title>
        <authorList>
            <consortium name="The Broad Institute Genomics Platform"/>
            <consortium name="The Broad Institute Genome Sequencing Center for Infectious Disease"/>
            <person name="Wu L."/>
            <person name="Ma J."/>
        </authorList>
    </citation>
    <scope>NUCLEOTIDE SEQUENCE [LARGE SCALE GENOMIC DNA]</scope>
    <source>
        <strain evidence="3">ZS-35-S2</strain>
    </source>
</reference>
<organism evidence="2 3">
    <name type="scientific">Plantactinospora solaniradicis</name>
    <dbReference type="NCBI Taxonomy" id="1723736"/>
    <lineage>
        <taxon>Bacteria</taxon>
        <taxon>Bacillati</taxon>
        <taxon>Actinomycetota</taxon>
        <taxon>Actinomycetes</taxon>
        <taxon>Micromonosporales</taxon>
        <taxon>Micromonosporaceae</taxon>
        <taxon>Plantactinospora</taxon>
    </lineage>
</organism>
<protein>
    <submittedName>
        <fullName evidence="2">Uncharacterized protein</fullName>
    </submittedName>
</protein>